<dbReference type="Pfam" id="PF00188">
    <property type="entry name" value="CAP"/>
    <property type="match status" value="1"/>
</dbReference>
<feature type="region of interest" description="Disordered" evidence="3">
    <location>
        <begin position="161"/>
        <end position="210"/>
    </location>
</feature>
<dbReference type="InterPro" id="IPR035940">
    <property type="entry name" value="CAP_sf"/>
</dbReference>
<feature type="compositionally biased region" description="Pro residues" evidence="3">
    <location>
        <begin position="176"/>
        <end position="205"/>
    </location>
</feature>
<keyword evidence="6" id="KW-1185">Reference proteome</keyword>
<dbReference type="PANTHER" id="PTHR38340">
    <property type="entry name" value="S-LAYER PROTEIN"/>
    <property type="match status" value="1"/>
</dbReference>
<evidence type="ECO:0000256" key="3">
    <source>
        <dbReference type="SAM" id="MobiDB-lite"/>
    </source>
</evidence>
<dbReference type="InterPro" id="IPR018511">
    <property type="entry name" value="Hemolysin-typ_Ca-bd_CS"/>
</dbReference>
<proteinExistence type="predicted"/>
<keyword evidence="2" id="KW-0964">Secreted</keyword>
<name>A0ABT7B445_9CYAN</name>
<dbReference type="CDD" id="cd05379">
    <property type="entry name" value="CAP_bacterial"/>
    <property type="match status" value="1"/>
</dbReference>
<dbReference type="RefSeq" id="WP_283765440.1">
    <property type="nucleotide sequence ID" value="NZ_JAQOSO010000011.1"/>
</dbReference>
<evidence type="ECO:0000259" key="4">
    <source>
        <dbReference type="Pfam" id="PF00188"/>
    </source>
</evidence>
<feature type="domain" description="SCP" evidence="4">
    <location>
        <begin position="22"/>
        <end position="135"/>
    </location>
</feature>
<gene>
    <name evidence="5" type="ORF">PMG25_03060</name>
</gene>
<accession>A0ABT7B445</accession>
<dbReference type="PRINTS" id="PR00313">
    <property type="entry name" value="CABNDNGRPT"/>
</dbReference>
<dbReference type="SUPFAM" id="SSF51120">
    <property type="entry name" value="beta-Roll"/>
    <property type="match status" value="1"/>
</dbReference>
<dbReference type="PROSITE" id="PS00330">
    <property type="entry name" value="HEMOLYSIN_CALCIUM"/>
    <property type="match status" value="1"/>
</dbReference>
<dbReference type="InterPro" id="IPR050557">
    <property type="entry name" value="RTX_toxin/Mannuronan_C5-epim"/>
</dbReference>
<dbReference type="Proteomes" id="UP001235849">
    <property type="component" value="Unassembled WGS sequence"/>
</dbReference>
<dbReference type="Gene3D" id="2.150.10.10">
    <property type="entry name" value="Serralysin-like metalloprotease, C-terminal"/>
    <property type="match status" value="2"/>
</dbReference>
<dbReference type="SUPFAM" id="SSF55797">
    <property type="entry name" value="PR-1-like"/>
    <property type="match status" value="1"/>
</dbReference>
<sequence length="407" mass="43122">MIDIFNPLPGDGLEPEEQKLYTLINEYRGQNGLPAIPLSNALTLVANRHVQDVAENLQITIGDSRNPHSWSWGAYDPDNESTYPNIWEAPQRLQTGYPGNGYENFFLTSAPLATAEQAFNSWINSPDHNATILNQGDWQRFSWDALGVGLYEGYGALWFGDEPDPTGAPPIGGSPTPSPTPTPSPNLTPPSLPPLPPSPPTPQPTPFILGSEANDQIMGTAGVDTILALGGDDIAMGNSGNDYVNGNLGNDQVAGDFGDDSVRGGQGNDFVTGGEGNDFVFGDRQNDQVFGDNGDDILYGGQNEDYLDGGAGNDILYGDLGADVLIGGAGNDIFVLRPDAPDLIFFNDLEDFIGLTGGLSFNSLTFNSGIGDLANSTLIAQAGTNQILAILSNVNPSQIDARDFVTL</sequence>
<dbReference type="EMBL" id="JAQOSO010000011">
    <property type="protein sequence ID" value="MDJ1173063.1"/>
    <property type="molecule type" value="Genomic_DNA"/>
</dbReference>
<dbReference type="Pfam" id="PF00353">
    <property type="entry name" value="HemolysinCabind"/>
    <property type="match status" value="3"/>
</dbReference>
<dbReference type="InterPro" id="IPR001343">
    <property type="entry name" value="Hemolysn_Ca-bd"/>
</dbReference>
<dbReference type="Gene3D" id="3.40.33.10">
    <property type="entry name" value="CAP"/>
    <property type="match status" value="1"/>
</dbReference>
<organism evidence="5 6">
    <name type="scientific">Roseofilum capinflatum BLCC-M114</name>
    <dbReference type="NCBI Taxonomy" id="3022440"/>
    <lineage>
        <taxon>Bacteria</taxon>
        <taxon>Bacillati</taxon>
        <taxon>Cyanobacteriota</taxon>
        <taxon>Cyanophyceae</taxon>
        <taxon>Desertifilales</taxon>
        <taxon>Desertifilaceae</taxon>
        <taxon>Roseofilum</taxon>
        <taxon>Roseofilum capinflatum</taxon>
    </lineage>
</organism>
<dbReference type="PANTHER" id="PTHR38340:SF1">
    <property type="entry name" value="S-LAYER PROTEIN"/>
    <property type="match status" value="1"/>
</dbReference>
<comment type="caution">
    <text evidence="5">The sequence shown here is derived from an EMBL/GenBank/DDBJ whole genome shotgun (WGS) entry which is preliminary data.</text>
</comment>
<evidence type="ECO:0000313" key="5">
    <source>
        <dbReference type="EMBL" id="MDJ1173063.1"/>
    </source>
</evidence>
<comment type="subcellular location">
    <subcellularLocation>
        <location evidence="1">Secreted</location>
    </subcellularLocation>
</comment>
<reference evidence="5 6" key="1">
    <citation type="submission" date="2023-01" db="EMBL/GenBank/DDBJ databases">
        <title>Novel diversity within Roseofilum (Cyanobacteria; Desertifilaceae) from marine benthic mats with descriptions of four novel species.</title>
        <authorList>
            <person name="Wang Y."/>
            <person name="Berthold D.E."/>
            <person name="Hu J."/>
            <person name="Lefler F.W."/>
            <person name="Laughinghouse H.D. IV."/>
        </authorList>
    </citation>
    <scope>NUCLEOTIDE SEQUENCE [LARGE SCALE GENOMIC DNA]</scope>
    <source>
        <strain evidence="5 6">BLCC-M114</strain>
    </source>
</reference>
<dbReference type="InterPro" id="IPR014044">
    <property type="entry name" value="CAP_dom"/>
</dbReference>
<evidence type="ECO:0000256" key="2">
    <source>
        <dbReference type="ARBA" id="ARBA00022525"/>
    </source>
</evidence>
<protein>
    <submittedName>
        <fullName evidence="5">CAP domain-containing protein</fullName>
    </submittedName>
</protein>
<evidence type="ECO:0000256" key="1">
    <source>
        <dbReference type="ARBA" id="ARBA00004613"/>
    </source>
</evidence>
<evidence type="ECO:0000313" key="6">
    <source>
        <dbReference type="Proteomes" id="UP001235849"/>
    </source>
</evidence>
<dbReference type="InterPro" id="IPR011049">
    <property type="entry name" value="Serralysin-like_metalloprot_C"/>
</dbReference>